<name>A0A388TJM1_9BACT</name>
<dbReference type="Gene3D" id="3.20.20.70">
    <property type="entry name" value="Aldolase class I"/>
    <property type="match status" value="1"/>
</dbReference>
<evidence type="ECO:0000313" key="1">
    <source>
        <dbReference type="EMBL" id="GBR77517.1"/>
    </source>
</evidence>
<dbReference type="AlphaFoldDB" id="A0A388TJM1"/>
<accession>A0A388TJM1</accession>
<organism evidence="1 2">
    <name type="scientific">Candidatus Termititenax dinenymphae</name>
    <dbReference type="NCBI Taxonomy" id="2218523"/>
    <lineage>
        <taxon>Bacteria</taxon>
        <taxon>Bacillati</taxon>
        <taxon>Candidatus Margulisiibacteriota</taxon>
        <taxon>Candidatus Termititenacia</taxon>
        <taxon>Candidatus Termititenacales</taxon>
        <taxon>Candidatus Termititenacaceae</taxon>
        <taxon>Candidatus Termititenax</taxon>
    </lineage>
</organism>
<dbReference type="Proteomes" id="UP000282196">
    <property type="component" value="Unassembled WGS sequence"/>
</dbReference>
<dbReference type="SUPFAM" id="SSF102114">
    <property type="entry name" value="Radical SAM enzymes"/>
    <property type="match status" value="1"/>
</dbReference>
<evidence type="ECO:0000313" key="2">
    <source>
        <dbReference type="Proteomes" id="UP000282196"/>
    </source>
</evidence>
<proteinExistence type="predicted"/>
<sequence>MLQPRFENLELDAFCELLCPDCQAWQERESKAAPAVTTRSGIINLTGGNPLNHPELNKILIDLKNQKRFITLTTCGYNLADFSRQLLLIDLLLLYIPGFSQERATFEAGFNAVSRQESIIEYLQEIKKKFAVLYPIDSETIEDLPDLYHKLNKRNSFLILLYNKNSELPLQRVDKKYLYYYGNKRNSLVYEYASTGSYNCLDFSRNFAKFSFYNLRIMLKLFYKLYF</sequence>
<dbReference type="EMBL" id="BGZP01000003">
    <property type="protein sequence ID" value="GBR77517.1"/>
    <property type="molecule type" value="Genomic_DNA"/>
</dbReference>
<comment type="caution">
    <text evidence="1">The sequence shown here is derived from an EMBL/GenBank/DDBJ whole genome shotgun (WGS) entry which is preliminary data.</text>
</comment>
<gene>
    <name evidence="1" type="ORF">RDn1_176</name>
</gene>
<dbReference type="InterPro" id="IPR058240">
    <property type="entry name" value="rSAM_sf"/>
</dbReference>
<protein>
    <submittedName>
        <fullName evidence="1">Radical SAM protein</fullName>
    </submittedName>
</protein>
<keyword evidence="2" id="KW-1185">Reference proteome</keyword>
<reference evidence="1 2" key="1">
    <citation type="journal article" date="2019" name="ISME J.">
        <title>Genome analyses of uncultured TG2/ZB3 bacteria in 'Margulisbacteria' specifically attached to ectosymbiotic spirochetes of protists in the termite gut.</title>
        <authorList>
            <person name="Utami Y.D."/>
            <person name="Kuwahara H."/>
            <person name="Igai K."/>
            <person name="Murakami T."/>
            <person name="Sugaya K."/>
            <person name="Morikawa T."/>
            <person name="Nagura Y."/>
            <person name="Yuki M."/>
            <person name="Deevong P."/>
            <person name="Inoue T."/>
            <person name="Kihara K."/>
            <person name="Lo N."/>
            <person name="Yamada A."/>
            <person name="Ohkuma M."/>
            <person name="Hongoh Y."/>
        </authorList>
    </citation>
    <scope>NUCLEOTIDE SEQUENCE [LARGE SCALE GENOMIC DNA]</scope>
    <source>
        <strain evidence="1">RsDinE6-01</strain>
    </source>
</reference>
<dbReference type="InterPro" id="IPR013785">
    <property type="entry name" value="Aldolase_TIM"/>
</dbReference>